<sequence>MKFLPGQLDISLMRVAIYGYGKVGQAVFKALPGQVVGVVDKRPVEAPGVRIAQLETRQALPWREWDVDLVIDATGSTLDRAQAAEHLTAGAQRVLVTASLPDPDATLIYGLNHQQFDPLRHLIISASSCTTACLAPVLALIDEKYGLRSLTINLQHGYNPLNHDGDLDLGRIAEGDRVYLAMNAAGGWKLVPYGTNLAKNLVTVQPQLAGRKIRAVGHYIPQPGVLIIQCTANIGREVEKEPFNAQMADWATGALRGQLVTAIGQYTGEIIPGETAPTIFWPHNTVAGHGRLFIVVGGDYISGYAGHVAGLANQIGLV</sequence>
<feature type="domain" description="Glyceraldehyde 3-phosphate dehydrogenase NAD(P) binding" evidence="2">
    <location>
        <begin position="13"/>
        <end position="129"/>
    </location>
</feature>
<dbReference type="InterPro" id="IPR036291">
    <property type="entry name" value="NAD(P)-bd_dom_sf"/>
</dbReference>
<evidence type="ECO:0000313" key="4">
    <source>
        <dbReference type="Proteomes" id="UP000176614"/>
    </source>
</evidence>
<dbReference type="Proteomes" id="UP000176614">
    <property type="component" value="Unassembled WGS sequence"/>
</dbReference>
<dbReference type="Pfam" id="PF02800">
    <property type="entry name" value="Gp_dh_C"/>
    <property type="match status" value="1"/>
</dbReference>
<comment type="caution">
    <text evidence="3">The sequence shown here is derived from an EMBL/GenBank/DDBJ whole genome shotgun (WGS) entry which is preliminary data.</text>
</comment>
<evidence type="ECO:0000313" key="3">
    <source>
        <dbReference type="EMBL" id="OGC62527.1"/>
    </source>
</evidence>
<accession>A0A1F4VZB5</accession>
<dbReference type="SUPFAM" id="SSF55347">
    <property type="entry name" value="Glyceraldehyde-3-phosphate dehydrogenase-like, C-terminal domain"/>
    <property type="match status" value="1"/>
</dbReference>
<protein>
    <recommendedName>
        <fullName evidence="2">Glyceraldehyde 3-phosphate dehydrogenase NAD(P) binding domain-containing protein</fullName>
    </recommendedName>
</protein>
<proteinExistence type="predicted"/>
<evidence type="ECO:0000259" key="2">
    <source>
        <dbReference type="SMART" id="SM00846"/>
    </source>
</evidence>
<organism evidence="3 4">
    <name type="scientific">candidate division WWE3 bacterium RIFOXYA2_FULL_46_9</name>
    <dbReference type="NCBI Taxonomy" id="1802636"/>
    <lineage>
        <taxon>Bacteria</taxon>
        <taxon>Katanobacteria</taxon>
    </lineage>
</organism>
<dbReference type="PROSITE" id="PS00071">
    <property type="entry name" value="GAPDH"/>
    <property type="match status" value="1"/>
</dbReference>
<dbReference type="Gene3D" id="3.30.360.10">
    <property type="entry name" value="Dihydrodipicolinate Reductase, domain 2"/>
    <property type="match status" value="1"/>
</dbReference>
<dbReference type="PANTHER" id="PTHR43148">
    <property type="entry name" value="GLYCERALDEHYDE-3-PHOSPHATE DEHYDROGENASE 2"/>
    <property type="match status" value="1"/>
</dbReference>
<dbReference type="GO" id="GO:0051287">
    <property type="term" value="F:NAD binding"/>
    <property type="evidence" value="ECO:0007669"/>
    <property type="project" value="InterPro"/>
</dbReference>
<dbReference type="InterPro" id="IPR020829">
    <property type="entry name" value="GlycerAld_3-P_DH_cat"/>
</dbReference>
<dbReference type="AlphaFoldDB" id="A0A1F4VZB5"/>
<reference evidence="3 4" key="1">
    <citation type="journal article" date="2016" name="Nat. Commun.">
        <title>Thousands of microbial genomes shed light on interconnected biogeochemical processes in an aquifer system.</title>
        <authorList>
            <person name="Anantharaman K."/>
            <person name="Brown C.T."/>
            <person name="Hug L.A."/>
            <person name="Sharon I."/>
            <person name="Castelle C.J."/>
            <person name="Probst A.J."/>
            <person name="Thomas B.C."/>
            <person name="Singh A."/>
            <person name="Wilkins M.J."/>
            <person name="Karaoz U."/>
            <person name="Brodie E.L."/>
            <person name="Williams K.H."/>
            <person name="Hubbard S.S."/>
            <person name="Banfield J.F."/>
        </authorList>
    </citation>
    <scope>NUCLEOTIDE SEQUENCE [LARGE SCALE GENOMIC DNA]</scope>
</reference>
<dbReference type="InterPro" id="IPR020830">
    <property type="entry name" value="GlycerAld_3-P_DH_AS"/>
</dbReference>
<evidence type="ECO:0000256" key="1">
    <source>
        <dbReference type="ARBA" id="ARBA00023002"/>
    </source>
</evidence>
<gene>
    <name evidence="3" type="ORF">A2264_04855</name>
</gene>
<dbReference type="Gene3D" id="3.40.50.720">
    <property type="entry name" value="NAD(P)-binding Rossmann-like Domain"/>
    <property type="match status" value="1"/>
</dbReference>
<dbReference type="PRINTS" id="PR00078">
    <property type="entry name" value="G3PDHDRGNASE"/>
</dbReference>
<dbReference type="EMBL" id="MEVT01000016">
    <property type="protein sequence ID" value="OGC62527.1"/>
    <property type="molecule type" value="Genomic_DNA"/>
</dbReference>
<name>A0A1F4VZB5_UNCKA</name>
<dbReference type="SUPFAM" id="SSF51735">
    <property type="entry name" value="NAD(P)-binding Rossmann-fold domains"/>
    <property type="match status" value="1"/>
</dbReference>
<dbReference type="GO" id="GO:0016620">
    <property type="term" value="F:oxidoreductase activity, acting on the aldehyde or oxo group of donors, NAD or NADP as acceptor"/>
    <property type="evidence" value="ECO:0007669"/>
    <property type="project" value="InterPro"/>
</dbReference>
<dbReference type="InterPro" id="IPR020828">
    <property type="entry name" value="GlycerAld_3-P_DH_NAD(P)-bd"/>
</dbReference>
<dbReference type="SMART" id="SM00846">
    <property type="entry name" value="Gp_dh_N"/>
    <property type="match status" value="1"/>
</dbReference>
<dbReference type="InterPro" id="IPR020831">
    <property type="entry name" value="GlycerAld/Erythrose_P_DH"/>
</dbReference>
<keyword evidence="1" id="KW-0560">Oxidoreductase</keyword>